<sequence length="56" mass="6565">MEIILLWLLEKSCEQLLEVLFTKLVDWLLEKHTQQNQPSHQSSVKNSSRGEIEADK</sequence>
<comment type="caution">
    <text evidence="2">The sequence shown here is derived from an EMBL/GenBank/DDBJ whole genome shotgun (WGS) entry which is preliminary data.</text>
</comment>
<dbReference type="AlphaFoldDB" id="A0AAE3GPA3"/>
<accession>A0AAE3GPA3</accession>
<evidence type="ECO:0000313" key="2">
    <source>
        <dbReference type="EMBL" id="MCP2727506.1"/>
    </source>
</evidence>
<gene>
    <name evidence="2" type="ORF">NJ959_03330</name>
</gene>
<proteinExistence type="predicted"/>
<evidence type="ECO:0000313" key="3">
    <source>
        <dbReference type="Proteomes" id="UP001204953"/>
    </source>
</evidence>
<dbReference type="Proteomes" id="UP001204953">
    <property type="component" value="Unassembled WGS sequence"/>
</dbReference>
<evidence type="ECO:0000256" key="1">
    <source>
        <dbReference type="SAM" id="MobiDB-lite"/>
    </source>
</evidence>
<feature type="compositionally biased region" description="Polar residues" evidence="1">
    <location>
        <begin position="34"/>
        <end position="47"/>
    </location>
</feature>
<feature type="region of interest" description="Disordered" evidence="1">
    <location>
        <begin position="33"/>
        <end position="56"/>
    </location>
</feature>
<protein>
    <submittedName>
        <fullName evidence="2">Uncharacterized protein</fullName>
    </submittedName>
</protein>
<organism evidence="2 3">
    <name type="scientific">Limnofasciculus baicalensis BBK-W-15</name>
    <dbReference type="NCBI Taxonomy" id="2699891"/>
    <lineage>
        <taxon>Bacteria</taxon>
        <taxon>Bacillati</taxon>
        <taxon>Cyanobacteriota</taxon>
        <taxon>Cyanophyceae</taxon>
        <taxon>Coleofasciculales</taxon>
        <taxon>Coleofasciculaceae</taxon>
        <taxon>Limnofasciculus</taxon>
        <taxon>Limnofasciculus baicalensis</taxon>
    </lineage>
</organism>
<keyword evidence="3" id="KW-1185">Reference proteome</keyword>
<dbReference type="EMBL" id="JAMZMM010000017">
    <property type="protein sequence ID" value="MCP2727506.1"/>
    <property type="molecule type" value="Genomic_DNA"/>
</dbReference>
<dbReference type="RefSeq" id="WP_254010322.1">
    <property type="nucleotide sequence ID" value="NZ_JAMZMM010000017.1"/>
</dbReference>
<reference evidence="2" key="1">
    <citation type="submission" date="2022-06" db="EMBL/GenBank/DDBJ databases">
        <title>New cyanobacteria of genus Symplocastrum in benthos of Lake Baikal.</title>
        <authorList>
            <person name="Sorokovikova E."/>
            <person name="Tikhonova I."/>
            <person name="Krasnopeev A."/>
            <person name="Evseev P."/>
            <person name="Gladkikh A."/>
            <person name="Belykh O."/>
        </authorList>
    </citation>
    <scope>NUCLEOTIDE SEQUENCE</scope>
    <source>
        <strain evidence="2">BBK-W-15</strain>
    </source>
</reference>
<name>A0AAE3GPA3_9CYAN</name>